<dbReference type="AlphaFoldDB" id="A0A0D3IRI0"/>
<dbReference type="InterPro" id="IPR023296">
    <property type="entry name" value="Glyco_hydro_beta-prop_sf"/>
</dbReference>
<dbReference type="GO" id="GO:0016020">
    <property type="term" value="C:membrane"/>
    <property type="evidence" value="ECO:0007669"/>
    <property type="project" value="UniProtKB-SubCell"/>
</dbReference>
<feature type="signal peptide" evidence="1">
    <location>
        <begin position="1"/>
        <end position="24"/>
    </location>
</feature>
<reference evidence="2" key="2">
    <citation type="submission" date="2024-10" db="UniProtKB">
        <authorList>
            <consortium name="EnsemblProtists"/>
        </authorList>
    </citation>
    <scope>IDENTIFICATION</scope>
</reference>
<dbReference type="STRING" id="2903.R1DH60"/>
<feature type="chain" id="PRO_5044221428" evidence="1">
    <location>
        <begin position="25"/>
        <end position="752"/>
    </location>
</feature>
<sequence>MKASCLLAIALIAAAGGSAPTTAAESMFSPKLSPKLDPFAYRSSSQGELMPKELNPPTKADYDEIDSVIDRAVRTHGYGPIIPQYYSHQKRPWQQWEGTIIERLWRTALYHMLVPTVLLSVARWADPSLPWWRLPKEHTFGQPFFAVSDGYNYLLTLTTFVTTFFVGHSHDFWRRSYKLTRSLQGRLNDIGLLCASHARRSDDGGLDAEALELLESTARNLRLLHVLFYADICYRKTVRLLLSFDRVSRTAPPRPLHRSLPKTYLVVLGWVTSRLAAARAKGVLTGGAGFEQVALGKCCDLRAACMSIPDELAARMPLAYVHFTHCLVDILLLIAPFGLYPHLGIFAIPMTGVISLFYRGLLELSKSFLDPFGNRRVSYSGLSADISIDCLIGESNAGLTTAQRAGLLLSPQPAGVRKVLPGAGAPVPRGGVESDDWWDGATLGSCVVRRFTDEMAGDRWMLWYSGRSASFDSDVVPLATGAVGLAQSTDGVVWERLAGDEAGGACLVPNEDEWWGFDTSHVGVGDVHVMSSRVIQNGLGLYWMFYFGGRMSIGVALSNDGVHWGRVEGEHPSGALLASGRFAIGSAVSSDCVKWTRRELARLRRPPWRDGYCLTAGPEGSFDAGGVSARCVVRKGAELLMFYEAVDAARSHTIGLARSADGLSWERVGAGPACLLRHGCAGPVFSPSAEPGAWDGVAVVPMDDGSARLYYVGRGAEGAVQRIGMARSEGNDWTRWTRWAEEEEEEPGGESA</sequence>
<evidence type="ECO:0000256" key="1">
    <source>
        <dbReference type="SAM" id="SignalP"/>
    </source>
</evidence>
<dbReference type="Gene3D" id="2.115.10.20">
    <property type="entry name" value="Glycosyl hydrolase domain, family 43"/>
    <property type="match status" value="2"/>
</dbReference>
<dbReference type="PaxDb" id="2903-EOD13865"/>
<dbReference type="Proteomes" id="UP000013827">
    <property type="component" value="Unassembled WGS sequence"/>
</dbReference>
<organism evidence="2 3">
    <name type="scientific">Emiliania huxleyi (strain CCMP1516)</name>
    <dbReference type="NCBI Taxonomy" id="280463"/>
    <lineage>
        <taxon>Eukaryota</taxon>
        <taxon>Haptista</taxon>
        <taxon>Haptophyta</taxon>
        <taxon>Prymnesiophyceae</taxon>
        <taxon>Isochrysidales</taxon>
        <taxon>Noelaerhabdaceae</taxon>
        <taxon>Emiliania</taxon>
    </lineage>
</organism>
<protein>
    <submittedName>
        <fullName evidence="2">Uncharacterized protein</fullName>
    </submittedName>
</protein>
<dbReference type="SUPFAM" id="SSF75005">
    <property type="entry name" value="Arabinanase/levansucrase/invertase"/>
    <property type="match status" value="2"/>
</dbReference>
<keyword evidence="1" id="KW-0732">Signal</keyword>
<name>A0A0D3IRI0_EMIH1</name>
<dbReference type="eggNOG" id="KOG2084">
    <property type="taxonomic scope" value="Eukaryota"/>
</dbReference>
<dbReference type="EnsemblProtists" id="EOD13865">
    <property type="protein sequence ID" value="EOD13865"/>
    <property type="gene ID" value="EMIHUDRAFT_103709"/>
</dbReference>
<dbReference type="GeneID" id="17260012"/>
<evidence type="ECO:0000313" key="2">
    <source>
        <dbReference type="EnsemblProtists" id="EOD13865"/>
    </source>
</evidence>
<dbReference type="GO" id="GO:0005254">
    <property type="term" value="F:chloride channel activity"/>
    <property type="evidence" value="ECO:0007669"/>
    <property type="project" value="InterPro"/>
</dbReference>
<reference evidence="3" key="1">
    <citation type="journal article" date="2013" name="Nature">
        <title>Pan genome of the phytoplankton Emiliania underpins its global distribution.</title>
        <authorList>
            <person name="Read B.A."/>
            <person name="Kegel J."/>
            <person name="Klute M.J."/>
            <person name="Kuo A."/>
            <person name="Lefebvre S.C."/>
            <person name="Maumus F."/>
            <person name="Mayer C."/>
            <person name="Miller J."/>
            <person name="Monier A."/>
            <person name="Salamov A."/>
            <person name="Young J."/>
            <person name="Aguilar M."/>
            <person name="Claverie J.M."/>
            <person name="Frickenhaus S."/>
            <person name="Gonzalez K."/>
            <person name="Herman E.K."/>
            <person name="Lin Y.C."/>
            <person name="Napier J."/>
            <person name="Ogata H."/>
            <person name="Sarno A.F."/>
            <person name="Shmutz J."/>
            <person name="Schroeder D."/>
            <person name="de Vargas C."/>
            <person name="Verret F."/>
            <person name="von Dassow P."/>
            <person name="Valentin K."/>
            <person name="Van de Peer Y."/>
            <person name="Wheeler G."/>
            <person name="Dacks J.B."/>
            <person name="Delwiche C.F."/>
            <person name="Dyhrman S.T."/>
            <person name="Glockner G."/>
            <person name="John U."/>
            <person name="Richards T."/>
            <person name="Worden A.Z."/>
            <person name="Zhang X."/>
            <person name="Grigoriev I.V."/>
            <person name="Allen A.E."/>
            <person name="Bidle K."/>
            <person name="Borodovsky M."/>
            <person name="Bowler C."/>
            <person name="Brownlee C."/>
            <person name="Cock J.M."/>
            <person name="Elias M."/>
            <person name="Gladyshev V.N."/>
            <person name="Groth M."/>
            <person name="Guda C."/>
            <person name="Hadaegh A."/>
            <person name="Iglesias-Rodriguez M.D."/>
            <person name="Jenkins J."/>
            <person name="Jones B.M."/>
            <person name="Lawson T."/>
            <person name="Leese F."/>
            <person name="Lindquist E."/>
            <person name="Lobanov A."/>
            <person name="Lomsadze A."/>
            <person name="Malik S.B."/>
            <person name="Marsh M.E."/>
            <person name="Mackinder L."/>
            <person name="Mock T."/>
            <person name="Mueller-Roeber B."/>
            <person name="Pagarete A."/>
            <person name="Parker M."/>
            <person name="Probert I."/>
            <person name="Quesneville H."/>
            <person name="Raines C."/>
            <person name="Rensing S.A."/>
            <person name="Riano-Pachon D.M."/>
            <person name="Richier S."/>
            <person name="Rokitta S."/>
            <person name="Shiraiwa Y."/>
            <person name="Soanes D.M."/>
            <person name="van der Giezen M."/>
            <person name="Wahlund T.M."/>
            <person name="Williams B."/>
            <person name="Wilson W."/>
            <person name="Wolfe G."/>
            <person name="Wurch L.L."/>
        </authorList>
    </citation>
    <scope>NUCLEOTIDE SEQUENCE</scope>
</reference>
<proteinExistence type="predicted"/>
<dbReference type="RefSeq" id="XP_005766294.1">
    <property type="nucleotide sequence ID" value="XM_005766237.1"/>
</dbReference>
<dbReference type="PANTHER" id="PTHR35279:SF1">
    <property type="entry name" value="ARABINANASE_LEVANSUCRASE_INVERTASE"/>
    <property type="match status" value="1"/>
</dbReference>
<dbReference type="HOGENOM" id="CLU_370260_0_0_1"/>
<dbReference type="PANTHER" id="PTHR35279">
    <property type="match status" value="1"/>
</dbReference>
<accession>A0A0D3IRI0</accession>
<dbReference type="KEGG" id="ehx:EMIHUDRAFT_103709"/>
<evidence type="ECO:0000313" key="3">
    <source>
        <dbReference type="Proteomes" id="UP000013827"/>
    </source>
</evidence>
<keyword evidence="3" id="KW-1185">Reference proteome</keyword>